<evidence type="ECO:0000313" key="2">
    <source>
        <dbReference type="Ensembl" id="ENSGACP00000051876.1"/>
    </source>
</evidence>
<proteinExistence type="predicted"/>
<feature type="compositionally biased region" description="Polar residues" evidence="1">
    <location>
        <begin position="24"/>
        <end position="44"/>
    </location>
</feature>
<reference evidence="2" key="3">
    <citation type="submission" date="2025-09" db="UniProtKB">
        <authorList>
            <consortium name="Ensembl"/>
        </authorList>
    </citation>
    <scope>IDENTIFICATION</scope>
</reference>
<reference evidence="2" key="2">
    <citation type="submission" date="2025-08" db="UniProtKB">
        <authorList>
            <consortium name="Ensembl"/>
        </authorList>
    </citation>
    <scope>IDENTIFICATION</scope>
</reference>
<keyword evidence="3" id="KW-1185">Reference proteome</keyword>
<dbReference type="Ensembl" id="ENSGACT00000061389.1">
    <property type="protein sequence ID" value="ENSGACP00000051876.1"/>
    <property type="gene ID" value="ENSGACG00000023471.1"/>
</dbReference>
<organism evidence="2 3">
    <name type="scientific">Gasterosteus aculeatus aculeatus</name>
    <name type="common">three-spined stickleback</name>
    <dbReference type="NCBI Taxonomy" id="481459"/>
    <lineage>
        <taxon>Eukaryota</taxon>
        <taxon>Metazoa</taxon>
        <taxon>Chordata</taxon>
        <taxon>Craniata</taxon>
        <taxon>Vertebrata</taxon>
        <taxon>Euteleostomi</taxon>
        <taxon>Actinopterygii</taxon>
        <taxon>Neopterygii</taxon>
        <taxon>Teleostei</taxon>
        <taxon>Neoteleostei</taxon>
        <taxon>Acanthomorphata</taxon>
        <taxon>Eupercaria</taxon>
        <taxon>Perciformes</taxon>
        <taxon>Cottioidei</taxon>
        <taxon>Gasterosteales</taxon>
        <taxon>Gasterosteidae</taxon>
        <taxon>Gasterosteus</taxon>
    </lineage>
</organism>
<name>A0AAQ4QKT0_GASAC</name>
<dbReference type="AlphaFoldDB" id="A0AAQ4QKT0"/>
<dbReference type="Proteomes" id="UP000007635">
    <property type="component" value="Chromosome Y"/>
</dbReference>
<reference evidence="2 3" key="1">
    <citation type="journal article" date="2021" name="G3 (Bethesda)">
        <title>Improved contiguity of the threespine stickleback genome using long-read sequencing.</title>
        <authorList>
            <person name="Nath S."/>
            <person name="Shaw D.E."/>
            <person name="White M.A."/>
        </authorList>
    </citation>
    <scope>NUCLEOTIDE SEQUENCE [LARGE SCALE GENOMIC DNA]</scope>
    <source>
        <strain evidence="2 3">Lake Benthic</strain>
    </source>
</reference>
<evidence type="ECO:0000313" key="3">
    <source>
        <dbReference type="Proteomes" id="UP000007635"/>
    </source>
</evidence>
<sequence>IAVQTTYRALCLLARPHVDEPKPCSSTPDNTGKACSSRRGSQRGTACLGRSAGICQSGKRDRRRKGQEESA</sequence>
<evidence type="ECO:0000256" key="1">
    <source>
        <dbReference type="SAM" id="MobiDB-lite"/>
    </source>
</evidence>
<accession>A0AAQ4QKT0</accession>
<feature type="region of interest" description="Disordered" evidence="1">
    <location>
        <begin position="18"/>
        <end position="49"/>
    </location>
</feature>
<protein>
    <submittedName>
        <fullName evidence="2">Uncharacterized protein</fullName>
    </submittedName>
</protein>